<keyword evidence="2" id="KW-1185">Reference proteome</keyword>
<dbReference type="AlphaFoldDB" id="A0A3N4VHV2"/>
<dbReference type="RefSeq" id="WP_124219482.1">
    <property type="nucleotide sequence ID" value="NZ_RKQL01000001.1"/>
</dbReference>
<proteinExistence type="predicted"/>
<organism evidence="1 2">
    <name type="scientific">Tibeticola sediminis</name>
    <dbReference type="NCBI Taxonomy" id="1917811"/>
    <lineage>
        <taxon>Bacteria</taxon>
        <taxon>Pseudomonadati</taxon>
        <taxon>Pseudomonadota</taxon>
        <taxon>Betaproteobacteria</taxon>
        <taxon>Burkholderiales</taxon>
        <taxon>Comamonadaceae</taxon>
        <taxon>Tibeticola</taxon>
    </lineage>
</organism>
<accession>A0A3N4VHV2</accession>
<comment type="caution">
    <text evidence="1">The sequence shown here is derived from an EMBL/GenBank/DDBJ whole genome shotgun (WGS) entry which is preliminary data.</text>
</comment>
<gene>
    <name evidence="1" type="ORF">EDC62_0205</name>
</gene>
<name>A0A3N4VHV2_9BURK</name>
<evidence type="ECO:0000313" key="1">
    <source>
        <dbReference type="EMBL" id="RPE72514.1"/>
    </source>
</evidence>
<evidence type="ECO:0000313" key="2">
    <source>
        <dbReference type="Proteomes" id="UP000272193"/>
    </source>
</evidence>
<dbReference type="EMBL" id="RKQL01000001">
    <property type="protein sequence ID" value="RPE72514.1"/>
    <property type="molecule type" value="Genomic_DNA"/>
</dbReference>
<sequence>MVGGLLPRPFSQGERGVSLIERIECGLATVEDAWIVAALMRRLARYELTLKDIAVHGDAGAAMKALEALAESFRSVPVAAGVEKECE</sequence>
<protein>
    <submittedName>
        <fullName evidence="1">Uncharacterized protein</fullName>
    </submittedName>
</protein>
<reference evidence="1 2" key="1">
    <citation type="submission" date="2018-11" db="EMBL/GenBank/DDBJ databases">
        <title>Genomic Encyclopedia of Type Strains, Phase IV (KMG-IV): sequencing the most valuable type-strain genomes for metagenomic binning, comparative biology and taxonomic classification.</title>
        <authorList>
            <person name="Goeker M."/>
        </authorList>
    </citation>
    <scope>NUCLEOTIDE SEQUENCE [LARGE SCALE GENOMIC DNA]</scope>
    <source>
        <strain evidence="1 2">DSM 101684</strain>
    </source>
</reference>
<dbReference type="Proteomes" id="UP000272193">
    <property type="component" value="Unassembled WGS sequence"/>
</dbReference>